<sequence>MAVNTQVAAERPSVLMIGYGEVGQAFAQRVAGAGAALQVVDRLHAGESVAGVTVAAEPPASLAGVDMVLAAVPSSVSVAVAEAYAALPGDFVYVDLSSSAEGAMREAAARFAGRKARFADAAIMGSVNLHGAGTPLIIAGEGSDEAADHLEAFGFEVTRLTGGKAGDASALKLLRSVLTKGLEAVAVECFVAARAMGLSDALRDNLSDIGRTSFPDFLDAIIRTHVVHAPRRAHEVAGAVAQLEERDLPASVSRAVLDAFHRTSDRLVAAAPAQPPKSADEALAWLSGETR</sequence>
<reference evidence="4" key="1">
    <citation type="submission" date="2020-12" db="EMBL/GenBank/DDBJ databases">
        <title>Bacterial taxonomy.</title>
        <authorList>
            <person name="Pan X."/>
        </authorList>
    </citation>
    <scope>NUCLEOTIDE SEQUENCE</scope>
    <source>
        <strain evidence="4">B2012</strain>
    </source>
</reference>
<dbReference type="InterPro" id="IPR036291">
    <property type="entry name" value="NAD(P)-bd_dom_sf"/>
</dbReference>
<dbReference type="InterPro" id="IPR006115">
    <property type="entry name" value="6PGDH_NADP-bd"/>
</dbReference>
<keyword evidence="5" id="KW-1185">Reference proteome</keyword>
<feature type="domain" description="6-phosphogluconate dehydrogenase NADP-binding" evidence="2">
    <location>
        <begin position="15"/>
        <end position="151"/>
    </location>
</feature>
<dbReference type="Gene3D" id="3.40.50.720">
    <property type="entry name" value="NAD(P)-binding Rossmann-like Domain"/>
    <property type="match status" value="1"/>
</dbReference>
<dbReference type="SUPFAM" id="SSF48179">
    <property type="entry name" value="6-phosphogluconate dehydrogenase C-terminal domain-like"/>
    <property type="match status" value="1"/>
</dbReference>
<evidence type="ECO:0000259" key="2">
    <source>
        <dbReference type="Pfam" id="PF03446"/>
    </source>
</evidence>
<dbReference type="Pfam" id="PF09130">
    <property type="entry name" value="DUF1932"/>
    <property type="match status" value="1"/>
</dbReference>
<dbReference type="SUPFAM" id="SSF51735">
    <property type="entry name" value="NAD(P)-binding Rossmann-fold domains"/>
    <property type="match status" value="1"/>
</dbReference>
<feature type="domain" description="Phosphogluconate dehydrogenase NAD-binding putative C-terminal" evidence="3">
    <location>
        <begin position="193"/>
        <end position="262"/>
    </location>
</feature>
<gene>
    <name evidence="4" type="ORF">JCR33_04205</name>
</gene>
<dbReference type="EMBL" id="JAEKJA010000003">
    <property type="protein sequence ID" value="MBJ3774875.1"/>
    <property type="molecule type" value="Genomic_DNA"/>
</dbReference>
<dbReference type="GO" id="GO:0050661">
    <property type="term" value="F:NADP binding"/>
    <property type="evidence" value="ECO:0007669"/>
    <property type="project" value="InterPro"/>
</dbReference>
<name>A0A934ILK6_9HYPH</name>
<feature type="region of interest" description="Disordered" evidence="1">
    <location>
        <begin position="269"/>
        <end position="291"/>
    </location>
</feature>
<dbReference type="Proteomes" id="UP000609531">
    <property type="component" value="Unassembled WGS sequence"/>
</dbReference>
<dbReference type="InterPro" id="IPR008927">
    <property type="entry name" value="6-PGluconate_DH-like_C_sf"/>
</dbReference>
<evidence type="ECO:0000259" key="3">
    <source>
        <dbReference type="Pfam" id="PF09130"/>
    </source>
</evidence>
<dbReference type="InterPro" id="IPR015814">
    <property type="entry name" value="Pgluconate_DH_NAD-bd_C"/>
</dbReference>
<dbReference type="RefSeq" id="WP_198880783.1">
    <property type="nucleotide sequence ID" value="NZ_JAEKJA010000003.1"/>
</dbReference>
<evidence type="ECO:0000313" key="4">
    <source>
        <dbReference type="EMBL" id="MBJ3774875.1"/>
    </source>
</evidence>
<dbReference type="AlphaFoldDB" id="A0A934ILK6"/>
<dbReference type="Gene3D" id="1.10.1040.10">
    <property type="entry name" value="N-(1-d-carboxylethyl)-l-norvaline Dehydrogenase, domain 2"/>
    <property type="match status" value="1"/>
</dbReference>
<evidence type="ECO:0000256" key="1">
    <source>
        <dbReference type="SAM" id="MobiDB-lite"/>
    </source>
</evidence>
<dbReference type="Pfam" id="PF03446">
    <property type="entry name" value="NAD_binding_2"/>
    <property type="match status" value="1"/>
</dbReference>
<proteinExistence type="predicted"/>
<comment type="caution">
    <text evidence="4">The sequence shown here is derived from an EMBL/GenBank/DDBJ whole genome shotgun (WGS) entry which is preliminary data.</text>
</comment>
<organism evidence="4 5">
    <name type="scientific">Acuticoccus mangrovi</name>
    <dbReference type="NCBI Taxonomy" id="2796142"/>
    <lineage>
        <taxon>Bacteria</taxon>
        <taxon>Pseudomonadati</taxon>
        <taxon>Pseudomonadota</taxon>
        <taxon>Alphaproteobacteria</taxon>
        <taxon>Hyphomicrobiales</taxon>
        <taxon>Amorphaceae</taxon>
        <taxon>Acuticoccus</taxon>
    </lineage>
</organism>
<dbReference type="InterPro" id="IPR013328">
    <property type="entry name" value="6PGD_dom2"/>
</dbReference>
<protein>
    <submittedName>
        <fullName evidence="4">NAD(P)-dependent oxidoreductase</fullName>
    </submittedName>
</protein>
<accession>A0A934ILK6</accession>
<evidence type="ECO:0000313" key="5">
    <source>
        <dbReference type="Proteomes" id="UP000609531"/>
    </source>
</evidence>